<dbReference type="EMBL" id="CAJNOQ010030135">
    <property type="protein sequence ID" value="CAF1572893.1"/>
    <property type="molecule type" value="Genomic_DNA"/>
</dbReference>
<name>A0A815YPD7_9BILA</name>
<evidence type="ECO:0000313" key="3">
    <source>
        <dbReference type="EMBL" id="CAF3984221.1"/>
    </source>
</evidence>
<protein>
    <recommendedName>
        <fullName evidence="6">Endonuclease-reverse transcriptase</fullName>
    </recommendedName>
</protein>
<sequence>MISPTTAKTKGIGLASVAHYVLNRVWKQQDIPIPLKLRVFNAAVLSIVLYGSEYWALTPTLTRRLVSFENRCLRHILGINWTDHVTNDEVRRLSGQPSIEITLRKRRLQWLGHLLRMPDSRPAKEMLLWESPGTQRKGKLRTRLVDVWRKDLESIILTVPELQ</sequence>
<comment type="caution">
    <text evidence="2">The sequence shown here is derived from an EMBL/GenBank/DDBJ whole genome shotgun (WGS) entry which is preliminary data.</text>
</comment>
<gene>
    <name evidence="2" type="ORF">GPM918_LOCUS40519</name>
    <name evidence="1" type="ORF">OVA965_LOCUS22663</name>
    <name evidence="4" type="ORF">SRO942_LOCUS41468</name>
    <name evidence="3" type="ORF">TMI583_LOCUS23382</name>
</gene>
<dbReference type="AlphaFoldDB" id="A0A815YPD7"/>
<dbReference type="Proteomes" id="UP000681722">
    <property type="component" value="Unassembled WGS sequence"/>
</dbReference>
<accession>A0A815YPD7</accession>
<dbReference type="Proteomes" id="UP000663829">
    <property type="component" value="Unassembled WGS sequence"/>
</dbReference>
<evidence type="ECO:0000313" key="2">
    <source>
        <dbReference type="EMBL" id="CAF1572893.1"/>
    </source>
</evidence>
<proteinExistence type="predicted"/>
<dbReference type="Proteomes" id="UP000682733">
    <property type="component" value="Unassembled WGS sequence"/>
</dbReference>
<dbReference type="PANTHER" id="PTHR47027">
    <property type="entry name" value="REVERSE TRANSCRIPTASE DOMAIN-CONTAINING PROTEIN"/>
    <property type="match status" value="1"/>
</dbReference>
<evidence type="ECO:0000313" key="4">
    <source>
        <dbReference type="EMBL" id="CAF4436716.1"/>
    </source>
</evidence>
<dbReference type="Proteomes" id="UP000677228">
    <property type="component" value="Unassembled WGS sequence"/>
</dbReference>
<dbReference type="EMBL" id="CAJOBA010034390">
    <property type="protein sequence ID" value="CAF3984221.1"/>
    <property type="molecule type" value="Genomic_DNA"/>
</dbReference>
<reference evidence="2" key="1">
    <citation type="submission" date="2021-02" db="EMBL/GenBank/DDBJ databases">
        <authorList>
            <person name="Nowell W R."/>
        </authorList>
    </citation>
    <scope>NUCLEOTIDE SEQUENCE</scope>
</reference>
<keyword evidence="5" id="KW-1185">Reference proteome</keyword>
<evidence type="ECO:0000313" key="5">
    <source>
        <dbReference type="Proteomes" id="UP000663829"/>
    </source>
</evidence>
<dbReference type="OrthoDB" id="8063258at2759"/>
<evidence type="ECO:0000313" key="1">
    <source>
        <dbReference type="EMBL" id="CAF1172893.1"/>
    </source>
</evidence>
<organism evidence="2 5">
    <name type="scientific">Didymodactylos carnosus</name>
    <dbReference type="NCBI Taxonomy" id="1234261"/>
    <lineage>
        <taxon>Eukaryota</taxon>
        <taxon>Metazoa</taxon>
        <taxon>Spiralia</taxon>
        <taxon>Gnathifera</taxon>
        <taxon>Rotifera</taxon>
        <taxon>Eurotatoria</taxon>
        <taxon>Bdelloidea</taxon>
        <taxon>Philodinida</taxon>
        <taxon>Philodinidae</taxon>
        <taxon>Didymodactylos</taxon>
    </lineage>
</organism>
<dbReference type="EMBL" id="CAJOBC010095984">
    <property type="protein sequence ID" value="CAF4436716.1"/>
    <property type="molecule type" value="Genomic_DNA"/>
</dbReference>
<evidence type="ECO:0008006" key="6">
    <source>
        <dbReference type="Google" id="ProtNLM"/>
    </source>
</evidence>
<dbReference type="EMBL" id="CAJNOK010012863">
    <property type="protein sequence ID" value="CAF1172893.1"/>
    <property type="molecule type" value="Genomic_DNA"/>
</dbReference>
<dbReference type="PANTHER" id="PTHR47027:SF20">
    <property type="entry name" value="REVERSE TRANSCRIPTASE-LIKE PROTEIN WITH RNA-DIRECTED DNA POLYMERASE DOMAIN"/>
    <property type="match status" value="1"/>
</dbReference>